<proteinExistence type="predicted"/>
<dbReference type="InterPro" id="IPR023606">
    <property type="entry name" value="CoA-Trfase_III_dom_1_sf"/>
</dbReference>
<evidence type="ECO:0000256" key="1">
    <source>
        <dbReference type="SAM" id="MobiDB-lite"/>
    </source>
</evidence>
<protein>
    <submittedName>
        <fullName evidence="2">Unannotated protein</fullName>
    </submittedName>
</protein>
<feature type="region of interest" description="Disordered" evidence="1">
    <location>
        <begin position="323"/>
        <end position="351"/>
    </location>
</feature>
<gene>
    <name evidence="2" type="ORF">UFOPK3772_00139</name>
</gene>
<dbReference type="Pfam" id="PF02515">
    <property type="entry name" value="CoA_transf_3"/>
    <property type="match status" value="1"/>
</dbReference>
<dbReference type="Gene3D" id="3.30.60.110">
    <property type="match status" value="1"/>
</dbReference>
<accession>A0A6J7IFR7</accession>
<evidence type="ECO:0000313" key="2">
    <source>
        <dbReference type="EMBL" id="CAB4929164.1"/>
    </source>
</evidence>
<reference evidence="2" key="1">
    <citation type="submission" date="2020-05" db="EMBL/GenBank/DDBJ databases">
        <authorList>
            <person name="Chiriac C."/>
            <person name="Salcher M."/>
            <person name="Ghai R."/>
            <person name="Kavagutti S V."/>
        </authorList>
    </citation>
    <scope>NUCLEOTIDE SEQUENCE</scope>
</reference>
<organism evidence="2">
    <name type="scientific">freshwater metagenome</name>
    <dbReference type="NCBI Taxonomy" id="449393"/>
    <lineage>
        <taxon>unclassified sequences</taxon>
        <taxon>metagenomes</taxon>
        <taxon>ecological metagenomes</taxon>
    </lineage>
</organism>
<dbReference type="SUPFAM" id="SSF89796">
    <property type="entry name" value="CoA-transferase family III (CaiB/BaiF)"/>
    <property type="match status" value="1"/>
</dbReference>
<dbReference type="InterPro" id="IPR003673">
    <property type="entry name" value="CoA-Trfase_fam_III"/>
</dbReference>
<dbReference type="InterPro" id="IPR050509">
    <property type="entry name" value="CoA-transferase_III"/>
</dbReference>
<dbReference type="PANTHER" id="PTHR48228:SF5">
    <property type="entry name" value="ALPHA-METHYLACYL-COA RACEMASE"/>
    <property type="match status" value="1"/>
</dbReference>
<name>A0A6J7IFR7_9ZZZZ</name>
<dbReference type="Gene3D" id="3.30.1540.10">
    <property type="entry name" value="formyl-coa transferase, domain 3"/>
    <property type="match status" value="1"/>
</dbReference>
<dbReference type="AlphaFoldDB" id="A0A6J7IFR7"/>
<dbReference type="InterPro" id="IPR044855">
    <property type="entry name" value="CoA-Trfase_III_dom3_sf"/>
</dbReference>
<dbReference type="GO" id="GO:0003824">
    <property type="term" value="F:catalytic activity"/>
    <property type="evidence" value="ECO:0007669"/>
    <property type="project" value="InterPro"/>
</dbReference>
<sequence>MSGPLHGIRVVELASLGPGPHAAMVLADLGAEVVRVEGPAGRRLQFGEPGSIDSTQRGRGTVFADLKEDEGREFVLELVGESDVLIEGLRPGVAERLGVGPDACFAINPRLVYGRITGWGQSGPWADRVGHDINYIGLTGALHAIGREGEAPSVPLSLVGDYGGGSMLLLVGILAALVERNSSGLGQVVDAAMVDGTVLISQMILALRSMGAWTDDRASNILDGGAPFYDTYVCADGGYVAVGALEPHFFAALLNGLGLTLADVGDPRDRQNWPRMRSQFTRLFASKPRDEWVAHFDGSSACVTPVLTFAEAAEHPHLVARGTFTHGEGGLQASPAPRFSRTPPRAPETSP</sequence>
<dbReference type="EMBL" id="CAFBNE010000003">
    <property type="protein sequence ID" value="CAB4929164.1"/>
    <property type="molecule type" value="Genomic_DNA"/>
</dbReference>
<dbReference type="Gene3D" id="3.40.50.10540">
    <property type="entry name" value="Crotonobetainyl-coa:carnitine coa-transferase, domain 1"/>
    <property type="match status" value="1"/>
</dbReference>
<dbReference type="PANTHER" id="PTHR48228">
    <property type="entry name" value="SUCCINYL-COA--D-CITRAMALATE COA-TRANSFERASE"/>
    <property type="match status" value="1"/>
</dbReference>